<proteinExistence type="predicted"/>
<dbReference type="EMBL" id="LAZR01061096">
    <property type="protein sequence ID" value="KKK64274.1"/>
    <property type="molecule type" value="Genomic_DNA"/>
</dbReference>
<dbReference type="AlphaFoldDB" id="A0A0F8ZCQ0"/>
<organism evidence="1">
    <name type="scientific">marine sediment metagenome</name>
    <dbReference type="NCBI Taxonomy" id="412755"/>
    <lineage>
        <taxon>unclassified sequences</taxon>
        <taxon>metagenomes</taxon>
        <taxon>ecological metagenomes</taxon>
    </lineage>
</organism>
<evidence type="ECO:0000313" key="1">
    <source>
        <dbReference type="EMBL" id="KKK64274.1"/>
    </source>
</evidence>
<accession>A0A0F8ZCQ0</accession>
<protein>
    <submittedName>
        <fullName evidence="1">Uncharacterized protein</fullName>
    </submittedName>
</protein>
<feature type="non-terminal residue" evidence="1">
    <location>
        <position position="159"/>
    </location>
</feature>
<comment type="caution">
    <text evidence="1">The sequence shown here is derived from an EMBL/GenBank/DDBJ whole genome shotgun (WGS) entry which is preliminary data.</text>
</comment>
<name>A0A0F8ZCQ0_9ZZZZ</name>
<sequence>MSIVGYHAESGFIVNSLGEVCANVSPESYFNFLLRPLPGVIRVFYNLDYAVAQILKMAGVEKEGGELLQRNGELRIYPENFSLSYVAGKFFSLKYGKGYGSPFASYSDTDQYEESVIEEDVGVKEGIGKAEEARNTGERVLRYLKELGLEPKSLASPVN</sequence>
<reference evidence="1" key="1">
    <citation type="journal article" date="2015" name="Nature">
        <title>Complex archaea that bridge the gap between prokaryotes and eukaryotes.</title>
        <authorList>
            <person name="Spang A."/>
            <person name="Saw J.H."/>
            <person name="Jorgensen S.L."/>
            <person name="Zaremba-Niedzwiedzka K."/>
            <person name="Martijn J."/>
            <person name="Lind A.E."/>
            <person name="van Eijk R."/>
            <person name="Schleper C."/>
            <person name="Guy L."/>
            <person name="Ettema T.J."/>
        </authorList>
    </citation>
    <scope>NUCLEOTIDE SEQUENCE</scope>
</reference>
<gene>
    <name evidence="1" type="ORF">LCGC14_2985890</name>
</gene>